<protein>
    <submittedName>
        <fullName evidence="1">Uncharacterized protein</fullName>
    </submittedName>
</protein>
<proteinExistence type="predicted"/>
<gene>
    <name evidence="1" type="ORF">PMACD_LOCUS7056</name>
</gene>
<dbReference type="AlphaFoldDB" id="A0A821S948"/>
<sequence length="90" mass="10504">MRFVPFIVVRPLYRLRLRRVYAVNAKGDATACHPHRDLWPTAEPSCFDFSRERFAGHPSLCTRRPVRHQPHVVTPRYTSHGATCAPNHQW</sequence>
<evidence type="ECO:0000313" key="2">
    <source>
        <dbReference type="Proteomes" id="UP000663880"/>
    </source>
</evidence>
<accession>A0A821S948</accession>
<comment type="caution">
    <text evidence="1">The sequence shown here is derived from an EMBL/GenBank/DDBJ whole genome shotgun (WGS) entry which is preliminary data.</text>
</comment>
<name>A0A821S948_9NEOP</name>
<evidence type="ECO:0000313" key="1">
    <source>
        <dbReference type="EMBL" id="CAF4851081.1"/>
    </source>
</evidence>
<dbReference type="EMBL" id="CAJOBZ010000016">
    <property type="protein sequence ID" value="CAF4851081.1"/>
    <property type="molecule type" value="Genomic_DNA"/>
</dbReference>
<reference evidence="1" key="1">
    <citation type="submission" date="2021-02" db="EMBL/GenBank/DDBJ databases">
        <authorList>
            <person name="Steward A R."/>
        </authorList>
    </citation>
    <scope>NUCLEOTIDE SEQUENCE</scope>
</reference>
<keyword evidence="2" id="KW-1185">Reference proteome</keyword>
<dbReference type="Proteomes" id="UP000663880">
    <property type="component" value="Unassembled WGS sequence"/>
</dbReference>
<organism evidence="1 2">
    <name type="scientific">Pieris macdunnoughi</name>
    <dbReference type="NCBI Taxonomy" id="345717"/>
    <lineage>
        <taxon>Eukaryota</taxon>
        <taxon>Metazoa</taxon>
        <taxon>Ecdysozoa</taxon>
        <taxon>Arthropoda</taxon>
        <taxon>Hexapoda</taxon>
        <taxon>Insecta</taxon>
        <taxon>Pterygota</taxon>
        <taxon>Neoptera</taxon>
        <taxon>Endopterygota</taxon>
        <taxon>Lepidoptera</taxon>
        <taxon>Glossata</taxon>
        <taxon>Ditrysia</taxon>
        <taxon>Papilionoidea</taxon>
        <taxon>Pieridae</taxon>
        <taxon>Pierinae</taxon>
        <taxon>Pieris</taxon>
    </lineage>
</organism>